<gene>
    <name evidence="1" type="ORF">PHYSODRAFT_250359</name>
</gene>
<proteinExistence type="predicted"/>
<protein>
    <submittedName>
        <fullName evidence="1">Uncharacterized protein</fullName>
    </submittedName>
</protein>
<organism evidence="1 2">
    <name type="scientific">Phytophthora sojae (strain P6497)</name>
    <name type="common">Soybean stem and root rot agent</name>
    <name type="synonym">Phytophthora megasperma f. sp. glycines</name>
    <dbReference type="NCBI Taxonomy" id="1094619"/>
    <lineage>
        <taxon>Eukaryota</taxon>
        <taxon>Sar</taxon>
        <taxon>Stramenopiles</taxon>
        <taxon>Oomycota</taxon>
        <taxon>Peronosporomycetes</taxon>
        <taxon>Peronosporales</taxon>
        <taxon>Peronosporaceae</taxon>
        <taxon>Phytophthora</taxon>
    </lineage>
</organism>
<dbReference type="RefSeq" id="XP_009537562.1">
    <property type="nucleotide sequence ID" value="XM_009539267.1"/>
</dbReference>
<name>G5ABS3_PHYSP</name>
<dbReference type="Proteomes" id="UP000002640">
    <property type="component" value="Unassembled WGS sequence"/>
</dbReference>
<dbReference type="InParanoid" id="G5ABS3"/>
<accession>G5ABS3</accession>
<dbReference type="EMBL" id="JH159163">
    <property type="protein sequence ID" value="EGZ06798.1"/>
    <property type="molecule type" value="Genomic_DNA"/>
</dbReference>
<dbReference type="GeneID" id="20638034"/>
<dbReference type="AlphaFoldDB" id="G5ABS3"/>
<evidence type="ECO:0000313" key="1">
    <source>
        <dbReference type="EMBL" id="EGZ06798.1"/>
    </source>
</evidence>
<evidence type="ECO:0000313" key="2">
    <source>
        <dbReference type="Proteomes" id="UP000002640"/>
    </source>
</evidence>
<dbReference type="KEGG" id="psoj:PHYSODRAFT_250359"/>
<reference evidence="1 2" key="1">
    <citation type="journal article" date="2006" name="Science">
        <title>Phytophthora genome sequences uncover evolutionary origins and mechanisms of pathogenesis.</title>
        <authorList>
            <person name="Tyler B.M."/>
            <person name="Tripathy S."/>
            <person name="Zhang X."/>
            <person name="Dehal P."/>
            <person name="Jiang R.H."/>
            <person name="Aerts A."/>
            <person name="Arredondo F.D."/>
            <person name="Baxter L."/>
            <person name="Bensasson D."/>
            <person name="Beynon J.L."/>
            <person name="Chapman J."/>
            <person name="Damasceno C.M."/>
            <person name="Dorrance A.E."/>
            <person name="Dou D."/>
            <person name="Dickerman A.W."/>
            <person name="Dubchak I.L."/>
            <person name="Garbelotto M."/>
            <person name="Gijzen M."/>
            <person name="Gordon S.G."/>
            <person name="Govers F."/>
            <person name="Grunwald N.J."/>
            <person name="Huang W."/>
            <person name="Ivors K.L."/>
            <person name="Jones R.W."/>
            <person name="Kamoun S."/>
            <person name="Krampis K."/>
            <person name="Lamour K.H."/>
            <person name="Lee M.K."/>
            <person name="McDonald W.H."/>
            <person name="Medina M."/>
            <person name="Meijer H.J."/>
            <person name="Nordberg E.K."/>
            <person name="Maclean D.J."/>
            <person name="Ospina-Giraldo M.D."/>
            <person name="Morris P.F."/>
            <person name="Phuntumart V."/>
            <person name="Putnam N.H."/>
            <person name="Rash S."/>
            <person name="Rose J.K."/>
            <person name="Sakihama Y."/>
            <person name="Salamov A.A."/>
            <person name="Savidor A."/>
            <person name="Scheuring C.F."/>
            <person name="Smith B.M."/>
            <person name="Sobral B.W."/>
            <person name="Terry A."/>
            <person name="Torto-Alalibo T.A."/>
            <person name="Win J."/>
            <person name="Xu Z."/>
            <person name="Zhang H."/>
            <person name="Grigoriev I.V."/>
            <person name="Rokhsar D.S."/>
            <person name="Boore J.L."/>
        </authorList>
    </citation>
    <scope>NUCLEOTIDE SEQUENCE [LARGE SCALE GENOMIC DNA]</scope>
    <source>
        <strain evidence="1 2">P6497</strain>
    </source>
</reference>
<keyword evidence="2" id="KW-1185">Reference proteome</keyword>
<sequence>MEETKEPFVLAKVRAVCRHWPSVEALPHAVHLIHTFTENITPWALTTLLERGDSSRFFQVLQAVDESVNLVHHKKLRQYRLAMYLIPSKMTLEQGNPEAMKELYKRYRNSVDARTIQAIVETPELPVLK</sequence>